<sequence>MAVKIRLARRGRKKKAIYDIVVADARAPRDGRFIEKLGIYNPGTNPASIVLESDKAVDWLLKGAQPTDTARSILQHEGVLLRKHLQVGVLKGAISQEVADSRFEEWKGSKTDRKATAADTLASQKEADKKAKLDAERKVNDARAEAIAKKNAPPVEEAPASEEVVEETATDEAAIDATDAAAEAPAAEESAE</sequence>
<dbReference type="PROSITE" id="PS00732">
    <property type="entry name" value="RIBOSOMAL_S16"/>
    <property type="match status" value="1"/>
</dbReference>
<reference evidence="6" key="1">
    <citation type="journal article" date="2019" name="Int. J. Syst. Evol. Microbiol.">
        <title>The Global Catalogue of Microorganisms (GCM) 10K type strain sequencing project: providing services to taxonomists for standard genome sequencing and annotation.</title>
        <authorList>
            <consortium name="The Broad Institute Genomics Platform"/>
            <consortium name="The Broad Institute Genome Sequencing Center for Infectious Disease"/>
            <person name="Wu L."/>
            <person name="Ma J."/>
        </authorList>
    </citation>
    <scope>NUCLEOTIDE SEQUENCE [LARGE SCALE GENOMIC DNA]</scope>
    <source>
        <strain evidence="6">CGMCC 1.15288</strain>
    </source>
</reference>
<feature type="compositionally biased region" description="Basic and acidic residues" evidence="4">
    <location>
        <begin position="125"/>
        <end position="148"/>
    </location>
</feature>
<dbReference type="SUPFAM" id="SSF54565">
    <property type="entry name" value="Ribosomal protein S16"/>
    <property type="match status" value="1"/>
</dbReference>
<protein>
    <recommendedName>
        <fullName evidence="3">Small ribosomal subunit protein bS16</fullName>
    </recommendedName>
</protein>
<feature type="compositionally biased region" description="Low complexity" evidence="4">
    <location>
        <begin position="175"/>
        <end position="192"/>
    </location>
</feature>
<dbReference type="PANTHER" id="PTHR12919">
    <property type="entry name" value="30S RIBOSOMAL PROTEIN S16"/>
    <property type="match status" value="1"/>
</dbReference>
<evidence type="ECO:0000256" key="4">
    <source>
        <dbReference type="SAM" id="MobiDB-lite"/>
    </source>
</evidence>
<accession>A0ABQ1Z214</accession>
<dbReference type="RefSeq" id="WP_188935801.1">
    <property type="nucleotide sequence ID" value="NZ_BMIA01000003.1"/>
</dbReference>
<evidence type="ECO:0000256" key="3">
    <source>
        <dbReference type="HAMAP-Rule" id="MF_00385"/>
    </source>
</evidence>
<evidence type="ECO:0000256" key="1">
    <source>
        <dbReference type="ARBA" id="ARBA00022980"/>
    </source>
</evidence>
<dbReference type="InterPro" id="IPR020592">
    <property type="entry name" value="Ribosomal_bS16_CS"/>
</dbReference>
<dbReference type="Proteomes" id="UP000600214">
    <property type="component" value="Unassembled WGS sequence"/>
</dbReference>
<keyword evidence="2 3" id="KW-0687">Ribonucleoprotein</keyword>
<keyword evidence="1 3" id="KW-0689">Ribosomal protein</keyword>
<dbReference type="HAMAP" id="MF_00385">
    <property type="entry name" value="Ribosomal_bS16"/>
    <property type="match status" value="1"/>
</dbReference>
<proteinExistence type="inferred from homology"/>
<evidence type="ECO:0000313" key="5">
    <source>
        <dbReference type="EMBL" id="GGH44228.1"/>
    </source>
</evidence>
<evidence type="ECO:0000313" key="6">
    <source>
        <dbReference type="Proteomes" id="UP000600214"/>
    </source>
</evidence>
<dbReference type="EMBL" id="BMIA01000003">
    <property type="protein sequence ID" value="GGH44228.1"/>
    <property type="molecule type" value="Genomic_DNA"/>
</dbReference>
<gene>
    <name evidence="3 5" type="primary">rpsP</name>
    <name evidence="5" type="ORF">GCM10007423_42240</name>
</gene>
<dbReference type="GO" id="GO:0005840">
    <property type="term" value="C:ribosome"/>
    <property type="evidence" value="ECO:0007669"/>
    <property type="project" value="UniProtKB-KW"/>
</dbReference>
<organism evidence="5 6">
    <name type="scientific">Dyadobacter endophyticus</name>
    <dbReference type="NCBI Taxonomy" id="1749036"/>
    <lineage>
        <taxon>Bacteria</taxon>
        <taxon>Pseudomonadati</taxon>
        <taxon>Bacteroidota</taxon>
        <taxon>Cytophagia</taxon>
        <taxon>Cytophagales</taxon>
        <taxon>Spirosomataceae</taxon>
        <taxon>Dyadobacter</taxon>
    </lineage>
</organism>
<feature type="region of interest" description="Disordered" evidence="4">
    <location>
        <begin position="108"/>
        <end position="192"/>
    </location>
</feature>
<feature type="compositionally biased region" description="Acidic residues" evidence="4">
    <location>
        <begin position="159"/>
        <end position="174"/>
    </location>
</feature>
<dbReference type="InterPro" id="IPR000307">
    <property type="entry name" value="Ribosomal_bS16"/>
</dbReference>
<dbReference type="InterPro" id="IPR023803">
    <property type="entry name" value="Ribosomal_bS16_dom_sf"/>
</dbReference>
<dbReference type="NCBIfam" id="TIGR00002">
    <property type="entry name" value="S16"/>
    <property type="match status" value="1"/>
</dbReference>
<dbReference type="PANTHER" id="PTHR12919:SF20">
    <property type="entry name" value="SMALL RIBOSOMAL SUBUNIT PROTEIN BS16M"/>
    <property type="match status" value="1"/>
</dbReference>
<keyword evidence="6" id="KW-1185">Reference proteome</keyword>
<dbReference type="Gene3D" id="3.30.1320.10">
    <property type="match status" value="1"/>
</dbReference>
<comment type="similarity">
    <text evidence="3">Belongs to the bacterial ribosomal protein bS16 family.</text>
</comment>
<name>A0ABQ1Z214_9BACT</name>
<evidence type="ECO:0000256" key="2">
    <source>
        <dbReference type="ARBA" id="ARBA00023274"/>
    </source>
</evidence>
<dbReference type="NCBIfam" id="NF011094">
    <property type="entry name" value="PRK14521.1"/>
    <property type="match status" value="1"/>
</dbReference>
<dbReference type="Pfam" id="PF00886">
    <property type="entry name" value="Ribosomal_S16"/>
    <property type="match status" value="1"/>
</dbReference>
<comment type="caution">
    <text evidence="5">The sequence shown here is derived from an EMBL/GenBank/DDBJ whole genome shotgun (WGS) entry which is preliminary data.</text>
</comment>